<proteinExistence type="predicted"/>
<dbReference type="KEGG" id="aym:YM304_41410"/>
<protein>
    <recommendedName>
        <fullName evidence="4">(2Fe-2S) ferredoxin domain-containing protein</fullName>
    </recommendedName>
</protein>
<name>A0A6C7EHK5_ILUCY</name>
<evidence type="ECO:0008006" key="4">
    <source>
        <dbReference type="Google" id="ProtNLM"/>
    </source>
</evidence>
<dbReference type="AlphaFoldDB" id="A0A6C7EHK5"/>
<dbReference type="RefSeq" id="WP_015443702.1">
    <property type="nucleotide sequence ID" value="NC_020520.1"/>
</dbReference>
<organism evidence="2 3">
    <name type="scientific">Ilumatobacter coccineus (strain NBRC 103263 / KCTC 29153 / YM16-304)</name>
    <dbReference type="NCBI Taxonomy" id="1313172"/>
    <lineage>
        <taxon>Bacteria</taxon>
        <taxon>Bacillati</taxon>
        <taxon>Actinomycetota</taxon>
        <taxon>Acidimicrobiia</taxon>
        <taxon>Acidimicrobiales</taxon>
        <taxon>Ilumatobacteraceae</taxon>
        <taxon>Ilumatobacter</taxon>
    </lineage>
</organism>
<dbReference type="OrthoDB" id="5244913at2"/>
<gene>
    <name evidence="2" type="ORF">YM304_41410</name>
</gene>
<reference evidence="2 3" key="1">
    <citation type="journal article" date="2013" name="Int. J. Syst. Evol. Microbiol.">
        <title>Ilumatobacter nonamiense sp. nov. and Ilumatobacter coccineum sp. nov., isolated from seashore sand.</title>
        <authorList>
            <person name="Matsumoto A."/>
            <person name="Kasai H."/>
            <person name="Matsuo Y."/>
            <person name="Shizuri Y."/>
            <person name="Ichikawa N."/>
            <person name="Fujita N."/>
            <person name="Omura S."/>
            <person name="Takahashi Y."/>
        </authorList>
    </citation>
    <scope>NUCLEOTIDE SEQUENCE [LARGE SCALE GENOMIC DNA]</scope>
    <source>
        <strain evidence="3">NBRC 103263 / KCTC 29153 / YM16-304</strain>
    </source>
</reference>
<accession>A0A6C7EHK5</accession>
<evidence type="ECO:0000313" key="3">
    <source>
        <dbReference type="Proteomes" id="UP000011863"/>
    </source>
</evidence>
<dbReference type="Proteomes" id="UP000011863">
    <property type="component" value="Chromosome"/>
</dbReference>
<feature type="region of interest" description="Disordered" evidence="1">
    <location>
        <begin position="88"/>
        <end position="110"/>
    </location>
</feature>
<feature type="compositionally biased region" description="Basic residues" evidence="1">
    <location>
        <begin position="96"/>
        <end position="110"/>
    </location>
</feature>
<keyword evidence="3" id="KW-1185">Reference proteome</keyword>
<evidence type="ECO:0000313" key="2">
    <source>
        <dbReference type="EMBL" id="BAN04455.1"/>
    </source>
</evidence>
<dbReference type="EMBL" id="AP012057">
    <property type="protein sequence ID" value="BAN04455.1"/>
    <property type="molecule type" value="Genomic_DNA"/>
</dbReference>
<sequence>MADHDRPRVALCAGKDCKKRCEFAKMHDALSERCDVVELKCVGICSGSVVVANVDSDDPRVFAKLKSKRDRQELLRIVVDGKKPSSQFVKREVTNGKKKSTLRKVRRAVA</sequence>
<evidence type="ECO:0000256" key="1">
    <source>
        <dbReference type="SAM" id="MobiDB-lite"/>
    </source>
</evidence>